<sequence>MNASVTTVRRGLFGMFAGGLLAFGSAAIVAPVANSQPAPDCSASNVAGTVSSVAASEGAYLAANPQTDQALSAIATQPEPESQAAYGAFFAQNPQVEDQLQAIHQPVSALKNQCGVEVTPTPISAALTDA</sequence>
<dbReference type="EMBL" id="JAUHTC010000037">
    <property type="protein sequence ID" value="MDN4517926.1"/>
    <property type="molecule type" value="Genomic_DNA"/>
</dbReference>
<keyword evidence="1" id="KW-0732">Signal</keyword>
<keyword evidence="4" id="KW-1185">Reference proteome</keyword>
<dbReference type="NCBIfam" id="TIGR04529">
    <property type="entry name" value="MTB_hemophore"/>
    <property type="match status" value="1"/>
</dbReference>
<accession>A0ABT8HB06</accession>
<evidence type="ECO:0000259" key="2">
    <source>
        <dbReference type="Pfam" id="PF16525"/>
    </source>
</evidence>
<dbReference type="InterPro" id="IPR032407">
    <property type="entry name" value="MHB"/>
</dbReference>
<dbReference type="Proteomes" id="UP001172687">
    <property type="component" value="Unassembled WGS sequence"/>
</dbReference>
<evidence type="ECO:0000313" key="3">
    <source>
        <dbReference type="EMBL" id="MDN4517926.1"/>
    </source>
</evidence>
<organism evidence="3 4">
    <name type="scientific">Mycolicibacterium austroafricanum</name>
    <name type="common">Mycobacterium austroafricanum</name>
    <dbReference type="NCBI Taxonomy" id="39687"/>
    <lineage>
        <taxon>Bacteria</taxon>
        <taxon>Bacillati</taxon>
        <taxon>Actinomycetota</taxon>
        <taxon>Actinomycetes</taxon>
        <taxon>Mycobacteriales</taxon>
        <taxon>Mycobacteriaceae</taxon>
        <taxon>Mycolicibacterium</taxon>
    </lineage>
</organism>
<proteinExistence type="predicted"/>
<gene>
    <name evidence="3" type="ORF">QYF68_08815</name>
</gene>
<dbReference type="RefSeq" id="WP_011782373.1">
    <property type="nucleotide sequence ID" value="NZ_CP070380.1"/>
</dbReference>
<feature type="chain" id="PRO_5045726106" evidence="1">
    <location>
        <begin position="27"/>
        <end position="130"/>
    </location>
</feature>
<feature type="domain" description="Haemophore haem-binding" evidence="2">
    <location>
        <begin position="39"/>
        <end position="115"/>
    </location>
</feature>
<feature type="signal peptide" evidence="1">
    <location>
        <begin position="1"/>
        <end position="26"/>
    </location>
</feature>
<evidence type="ECO:0000256" key="1">
    <source>
        <dbReference type="SAM" id="SignalP"/>
    </source>
</evidence>
<dbReference type="Pfam" id="PF16525">
    <property type="entry name" value="MHB"/>
    <property type="match status" value="1"/>
</dbReference>
<dbReference type="InterPro" id="IPR038378">
    <property type="entry name" value="MHB_sf"/>
</dbReference>
<evidence type="ECO:0000313" key="4">
    <source>
        <dbReference type="Proteomes" id="UP001172687"/>
    </source>
</evidence>
<name>A0ABT8HB06_MYCAO</name>
<dbReference type="Gene3D" id="1.20.20.20">
    <property type="entry name" value="Haemophore, haem-binding domain"/>
    <property type="match status" value="1"/>
</dbReference>
<reference evidence="3" key="1">
    <citation type="submission" date="2023-07" db="EMBL/GenBank/DDBJ databases">
        <title>Degradation of tert-butanol by M. austroafricanum TBA100.</title>
        <authorList>
            <person name="Helbich S."/>
            <person name="Vainshtein Y."/>
        </authorList>
    </citation>
    <scope>NUCLEOTIDE SEQUENCE</scope>
    <source>
        <strain evidence="3">TBA100</strain>
    </source>
</reference>
<protein>
    <submittedName>
        <fullName evidence="3">Heme-binding protein</fullName>
    </submittedName>
</protein>
<comment type="caution">
    <text evidence="3">The sequence shown here is derived from an EMBL/GenBank/DDBJ whole genome shotgun (WGS) entry which is preliminary data.</text>
</comment>